<dbReference type="InterPro" id="IPR004875">
    <property type="entry name" value="DDE_SF_endonuclease_dom"/>
</dbReference>
<evidence type="ECO:0000259" key="1">
    <source>
        <dbReference type="Pfam" id="PF03184"/>
    </source>
</evidence>
<reference evidence="2 3" key="1">
    <citation type="submission" date="2024-09" db="EMBL/GenBank/DDBJ databases">
        <title>Chromosome-scale assembly of Riccia fluitans.</title>
        <authorList>
            <person name="Paukszto L."/>
            <person name="Sawicki J."/>
            <person name="Karawczyk K."/>
            <person name="Piernik-Szablinska J."/>
            <person name="Szczecinska M."/>
            <person name="Mazdziarz M."/>
        </authorList>
    </citation>
    <scope>NUCLEOTIDE SEQUENCE [LARGE SCALE GENOMIC DNA]</scope>
    <source>
        <strain evidence="2">Rf_01</strain>
        <tissue evidence="2">Aerial parts of the thallus</tissue>
    </source>
</reference>
<dbReference type="Proteomes" id="UP001605036">
    <property type="component" value="Unassembled WGS sequence"/>
</dbReference>
<comment type="caution">
    <text evidence="2">The sequence shown here is derived from an EMBL/GenBank/DDBJ whole genome shotgun (WGS) entry which is preliminary data.</text>
</comment>
<dbReference type="AlphaFoldDB" id="A0ABD1Y9Q6"/>
<accession>A0ABD1Y9Q6</accession>
<organism evidence="2 3">
    <name type="scientific">Riccia fluitans</name>
    <dbReference type="NCBI Taxonomy" id="41844"/>
    <lineage>
        <taxon>Eukaryota</taxon>
        <taxon>Viridiplantae</taxon>
        <taxon>Streptophyta</taxon>
        <taxon>Embryophyta</taxon>
        <taxon>Marchantiophyta</taxon>
        <taxon>Marchantiopsida</taxon>
        <taxon>Marchantiidae</taxon>
        <taxon>Marchantiales</taxon>
        <taxon>Ricciaceae</taxon>
        <taxon>Riccia</taxon>
    </lineage>
</organism>
<keyword evidence="3" id="KW-1185">Reference proteome</keyword>
<protein>
    <recommendedName>
        <fullName evidence="1">DDE-1 domain-containing protein</fullName>
    </recommendedName>
</protein>
<dbReference type="EMBL" id="JBHFFA010000006">
    <property type="protein sequence ID" value="KAL2623471.1"/>
    <property type="molecule type" value="Genomic_DNA"/>
</dbReference>
<evidence type="ECO:0000313" key="3">
    <source>
        <dbReference type="Proteomes" id="UP001605036"/>
    </source>
</evidence>
<dbReference type="Pfam" id="PF03184">
    <property type="entry name" value="DDE_1"/>
    <property type="match status" value="1"/>
</dbReference>
<gene>
    <name evidence="2" type="ORF">R1flu_003676</name>
</gene>
<name>A0ABD1Y9Q6_9MARC</name>
<feature type="domain" description="DDE-1" evidence="1">
    <location>
        <begin position="2"/>
        <end position="69"/>
    </location>
</feature>
<evidence type="ECO:0000313" key="2">
    <source>
        <dbReference type="EMBL" id="KAL2623471.1"/>
    </source>
</evidence>
<proteinExistence type="predicted"/>
<sequence>MVLILDCWSVHKSSEFKLWLVETHPEICLIFVPTNCTSELQPTDVILQRPFKPAFQQHYSKWYVEQIEIALSVGIDSINLKLDFSIGRMRKVAIEGLLHAHSQLLMRRKMIVGGWEQCMLLETWSSSSQMEAFKSFYDGNLFGASSSGEVEKVEPVEVDRNDEEWYAIDVHT</sequence>